<organism evidence="3 4">
    <name type="scientific">Noviluteimonas lactosilytica</name>
    <dbReference type="NCBI Taxonomy" id="2888523"/>
    <lineage>
        <taxon>Bacteria</taxon>
        <taxon>Pseudomonadati</taxon>
        <taxon>Pseudomonadota</taxon>
        <taxon>Gammaproteobacteria</taxon>
        <taxon>Lysobacterales</taxon>
        <taxon>Lysobacteraceae</taxon>
        <taxon>Noviluteimonas</taxon>
    </lineage>
</organism>
<dbReference type="Pfam" id="PF01809">
    <property type="entry name" value="YidD"/>
    <property type="match status" value="1"/>
</dbReference>
<accession>A0ABS8JEH0</accession>
<reference evidence="3" key="1">
    <citation type="submission" date="2021-10" db="EMBL/GenBank/DDBJ databases">
        <authorList>
            <person name="Lyu M."/>
            <person name="Wang X."/>
            <person name="Meng X."/>
            <person name="Xu K."/>
        </authorList>
    </citation>
    <scope>NUCLEOTIDE SEQUENCE</scope>
    <source>
        <strain evidence="3">A6</strain>
    </source>
</reference>
<dbReference type="PANTHER" id="PTHR33383:SF1">
    <property type="entry name" value="MEMBRANE PROTEIN INSERTION EFFICIENCY FACTOR-RELATED"/>
    <property type="match status" value="1"/>
</dbReference>
<comment type="subcellular location">
    <subcellularLocation>
        <location evidence="1">Cell membrane</location>
        <topology evidence="1">Peripheral membrane protein</topology>
        <orientation evidence="1">Cytoplasmic side</orientation>
    </subcellularLocation>
</comment>
<feature type="region of interest" description="Disordered" evidence="2">
    <location>
        <begin position="61"/>
        <end position="83"/>
    </location>
</feature>
<dbReference type="SMART" id="SM01234">
    <property type="entry name" value="Haemolytic"/>
    <property type="match status" value="1"/>
</dbReference>
<keyword evidence="1" id="KW-0472">Membrane</keyword>
<sequence>MIDRLLIGALRLYKRFISPLLGPRCRFVPSCSEYAMQAIARFGAVRGGWLAARRIARCHPFHPGGHDPVPGDDTNPHTHRTHR</sequence>
<proteinExistence type="inferred from homology"/>
<evidence type="ECO:0000256" key="2">
    <source>
        <dbReference type="SAM" id="MobiDB-lite"/>
    </source>
</evidence>
<dbReference type="InterPro" id="IPR002696">
    <property type="entry name" value="Membr_insert_effic_factor_YidD"/>
</dbReference>
<dbReference type="NCBIfam" id="TIGR00278">
    <property type="entry name" value="membrane protein insertion efficiency factor YidD"/>
    <property type="match status" value="1"/>
</dbReference>
<dbReference type="Proteomes" id="UP001165293">
    <property type="component" value="Unassembled WGS sequence"/>
</dbReference>
<dbReference type="RefSeq" id="WP_230525613.1">
    <property type="nucleotide sequence ID" value="NZ_JAJGAK010000001.1"/>
</dbReference>
<comment type="function">
    <text evidence="1">Could be involved in insertion of integral membrane proteins into the membrane.</text>
</comment>
<gene>
    <name evidence="3" type="primary">yidD</name>
    <name evidence="3" type="ORF">LK996_02590</name>
</gene>
<evidence type="ECO:0000256" key="1">
    <source>
        <dbReference type="HAMAP-Rule" id="MF_00386"/>
    </source>
</evidence>
<comment type="similarity">
    <text evidence="1">Belongs to the UPF0161 family.</text>
</comment>
<keyword evidence="1" id="KW-1003">Cell membrane</keyword>
<dbReference type="HAMAP" id="MF_00386">
    <property type="entry name" value="UPF0161_YidD"/>
    <property type="match status" value="1"/>
</dbReference>
<keyword evidence="4" id="KW-1185">Reference proteome</keyword>
<dbReference type="EMBL" id="JAJGAK010000001">
    <property type="protein sequence ID" value="MCC8361973.1"/>
    <property type="molecule type" value="Genomic_DNA"/>
</dbReference>
<dbReference type="PANTHER" id="PTHR33383">
    <property type="entry name" value="MEMBRANE PROTEIN INSERTION EFFICIENCY FACTOR-RELATED"/>
    <property type="match status" value="1"/>
</dbReference>
<comment type="caution">
    <text evidence="3">The sequence shown here is derived from an EMBL/GenBank/DDBJ whole genome shotgun (WGS) entry which is preliminary data.</text>
</comment>
<evidence type="ECO:0000313" key="4">
    <source>
        <dbReference type="Proteomes" id="UP001165293"/>
    </source>
</evidence>
<name>A0ABS8JEH0_9GAMM</name>
<protein>
    <recommendedName>
        <fullName evidence="1">Putative membrane protein insertion efficiency factor</fullName>
    </recommendedName>
</protein>
<evidence type="ECO:0000313" key="3">
    <source>
        <dbReference type="EMBL" id="MCC8361973.1"/>
    </source>
</evidence>